<dbReference type="AlphaFoldDB" id="X1TPX2"/>
<name>X1TPX2_9ZZZZ</name>
<sequence>KRIQVEKHSNDERKHVTIMEKIMNQIILLKNYRQLSSVLMCLHMSYVTSSFTGEYFYNRLKKWTGLSNLQNSLHDKLENSHYLLTYLMDYYQFKVISSFEE</sequence>
<feature type="non-terminal residue" evidence="1">
    <location>
        <position position="1"/>
    </location>
</feature>
<dbReference type="EMBL" id="BARW01006888">
    <property type="protein sequence ID" value="GAI82074.1"/>
    <property type="molecule type" value="Genomic_DNA"/>
</dbReference>
<organism evidence="1">
    <name type="scientific">marine sediment metagenome</name>
    <dbReference type="NCBI Taxonomy" id="412755"/>
    <lineage>
        <taxon>unclassified sequences</taxon>
        <taxon>metagenomes</taxon>
        <taxon>ecological metagenomes</taxon>
    </lineage>
</organism>
<accession>X1TPX2</accession>
<reference evidence="1" key="1">
    <citation type="journal article" date="2014" name="Front. Microbiol.">
        <title>High frequency of phylogenetically diverse reductive dehalogenase-homologous genes in deep subseafloor sedimentary metagenomes.</title>
        <authorList>
            <person name="Kawai M."/>
            <person name="Futagami T."/>
            <person name="Toyoda A."/>
            <person name="Takaki Y."/>
            <person name="Nishi S."/>
            <person name="Hori S."/>
            <person name="Arai W."/>
            <person name="Tsubouchi T."/>
            <person name="Morono Y."/>
            <person name="Uchiyama I."/>
            <person name="Ito T."/>
            <person name="Fujiyama A."/>
            <person name="Inagaki F."/>
            <person name="Takami H."/>
        </authorList>
    </citation>
    <scope>NUCLEOTIDE SEQUENCE</scope>
    <source>
        <strain evidence="1">Expedition CK06-06</strain>
    </source>
</reference>
<evidence type="ECO:0000313" key="1">
    <source>
        <dbReference type="EMBL" id="GAI82074.1"/>
    </source>
</evidence>
<comment type="caution">
    <text evidence="1">The sequence shown here is derived from an EMBL/GenBank/DDBJ whole genome shotgun (WGS) entry which is preliminary data.</text>
</comment>
<protein>
    <submittedName>
        <fullName evidence="1">Uncharacterized protein</fullName>
    </submittedName>
</protein>
<proteinExistence type="predicted"/>
<gene>
    <name evidence="1" type="ORF">S12H4_14444</name>
</gene>